<organism evidence="3 4">
    <name type="scientific">Cnuella takakiae</name>
    <dbReference type="NCBI Taxonomy" id="1302690"/>
    <lineage>
        <taxon>Bacteria</taxon>
        <taxon>Pseudomonadati</taxon>
        <taxon>Bacteroidota</taxon>
        <taxon>Chitinophagia</taxon>
        <taxon>Chitinophagales</taxon>
        <taxon>Chitinophagaceae</taxon>
        <taxon>Cnuella</taxon>
    </lineage>
</organism>
<dbReference type="OrthoDB" id="727757at2"/>
<dbReference type="PANTHER" id="PTHR35399">
    <property type="entry name" value="SLR8030 PROTEIN"/>
    <property type="match status" value="1"/>
</dbReference>
<evidence type="ECO:0000313" key="4">
    <source>
        <dbReference type="Proteomes" id="UP000184368"/>
    </source>
</evidence>
<feature type="chain" id="PRO_5012974109" description="DUF839 domain-containing protein" evidence="2">
    <location>
        <begin position="18"/>
        <end position="488"/>
    </location>
</feature>
<dbReference type="Proteomes" id="UP000184368">
    <property type="component" value="Unassembled WGS sequence"/>
</dbReference>
<protein>
    <recommendedName>
        <fullName evidence="5">DUF839 domain-containing protein</fullName>
    </recommendedName>
</protein>
<dbReference type="EMBL" id="FQUO01000006">
    <property type="protein sequence ID" value="SHF27917.1"/>
    <property type="molecule type" value="Genomic_DNA"/>
</dbReference>
<keyword evidence="4" id="KW-1185">Reference proteome</keyword>
<proteinExistence type="predicted"/>
<dbReference type="STRING" id="1302690.BUE76_08975"/>
<name>A0A1M5ACU4_9BACT</name>
<dbReference type="AlphaFoldDB" id="A0A1M5ACU4"/>
<feature type="compositionally biased region" description="Pro residues" evidence="1">
    <location>
        <begin position="28"/>
        <end position="38"/>
    </location>
</feature>
<keyword evidence="2" id="KW-0732">Signal</keyword>
<evidence type="ECO:0000256" key="2">
    <source>
        <dbReference type="SAM" id="SignalP"/>
    </source>
</evidence>
<evidence type="ECO:0008006" key="5">
    <source>
        <dbReference type="Google" id="ProtNLM"/>
    </source>
</evidence>
<sequence length="488" mass="52983">MMYKRWGWLCVALLALACNKEVGGELPEPTPNPTPTPVPVEDKPELKNRSNIEPLVEVMPGFSALKLYTLISSSDTLTASPDFVYGGSPDGSGFLRNPDGSGFVMVNNHENVYSVSRLYLDKKLNVTRGEYLLNTDGGMFRLCSGSLATPQEHGFPSPVFLSVGESNANAMTHALDPLGAADPSNKSRVKPALGKFSGENAVPLSKDAFPGKTVIILGEDNANGQVYLYVSETVGDLENGKLYSLRRKDKNPVETAMNKGTTYDVEFAEIPNAKSLTGAEIESVNKNLQAVQFGRIEDLDYQKGGGNGTRNIFFSATGVPNQPEKTYWGRVYNLKLDAGNPLSGKLSIIADGADDPGNDVVNPDNICATQNFVYIQEDGSLGYSGARHDSYIWQYDIASGTKKPFITMRHRALAGTRFNPTNDQKFGLWEYGAMVDISDVVGVPNTFTLNVQSHTWIENNRFLNPSKAGAAQSYKAGGQTLILNNVPK</sequence>
<feature type="signal peptide" evidence="2">
    <location>
        <begin position="1"/>
        <end position="17"/>
    </location>
</feature>
<accession>A0A1M5ACU4</accession>
<evidence type="ECO:0000313" key="3">
    <source>
        <dbReference type="EMBL" id="SHF27917.1"/>
    </source>
</evidence>
<dbReference type="PROSITE" id="PS51257">
    <property type="entry name" value="PROKAR_LIPOPROTEIN"/>
    <property type="match status" value="1"/>
</dbReference>
<feature type="region of interest" description="Disordered" evidence="1">
    <location>
        <begin position="24"/>
        <end position="47"/>
    </location>
</feature>
<evidence type="ECO:0000256" key="1">
    <source>
        <dbReference type="SAM" id="MobiDB-lite"/>
    </source>
</evidence>
<reference evidence="3 4" key="1">
    <citation type="submission" date="2016-11" db="EMBL/GenBank/DDBJ databases">
        <authorList>
            <person name="Jaros S."/>
            <person name="Januszkiewicz K."/>
            <person name="Wedrychowicz H."/>
        </authorList>
    </citation>
    <scope>NUCLEOTIDE SEQUENCE [LARGE SCALE GENOMIC DNA]</scope>
    <source>
        <strain evidence="3 4">DSM 26897</strain>
    </source>
</reference>
<dbReference type="PANTHER" id="PTHR35399:SF2">
    <property type="entry name" value="DUF839 DOMAIN-CONTAINING PROTEIN"/>
    <property type="match status" value="1"/>
</dbReference>
<dbReference type="RefSeq" id="WP_073042506.1">
    <property type="nucleotide sequence ID" value="NZ_FQUO01000006.1"/>
</dbReference>
<gene>
    <name evidence="3" type="ORF">SAMN05444008_106207</name>
</gene>